<reference evidence="2" key="1">
    <citation type="journal article" date="2012" name="J. Bacteriol.">
        <title>Genome sequences of type strains of seven species of the marine bacterium Pseudoalteromonas.</title>
        <authorList>
            <person name="Xie B.B."/>
            <person name="Shu Y.L."/>
            <person name="Qin Q.L."/>
            <person name="Rong J.C."/>
            <person name="Zhang X.Y."/>
            <person name="Chen X.L."/>
            <person name="Shi M."/>
            <person name="He H.L."/>
            <person name="Zhou B.C."/>
            <person name="Zhang Y.Z."/>
        </authorList>
    </citation>
    <scope>NUCLEOTIDE SEQUENCE</scope>
    <source>
        <strain evidence="2">DSM 8771</strain>
    </source>
</reference>
<dbReference type="InterPro" id="IPR011990">
    <property type="entry name" value="TPR-like_helical_dom_sf"/>
</dbReference>
<reference evidence="2" key="2">
    <citation type="submission" date="2015-03" db="EMBL/GenBank/DDBJ databases">
        <title>Genome sequence of Pseudoalteromonas citrea.</title>
        <authorList>
            <person name="Xie B.-B."/>
            <person name="Rong J.-C."/>
            <person name="Qin Q.-L."/>
            <person name="Zhang Y.-Z."/>
        </authorList>
    </citation>
    <scope>NUCLEOTIDE SEQUENCE</scope>
    <source>
        <strain evidence="2">DSM 8771</strain>
    </source>
</reference>
<sequence>MALTTWLSPILQCLFSLHDIIERIVVKHYRYLLLIVSILGAGYMYVSHTQSIVLQQQLLQSPKIDDVYIVDLGRIQTERQYQPQYRIAQVRQVGENQVVLAQSDITYRRKRDAIRAIKLDSLMLDSFFRSERLTFERTQLAPLFKIDAIDDAYRAKDIYVMGGIVKQRQKPLPINHKITSNLGLTVHNSEGIRLYQQKDFILALAAFNTAAEAGDAWAQYNLAGMLELGEGTNINLAQAHYWYQKAAIQGHQRAQHALNLLCESQPLYCKQHIPNDVN</sequence>
<dbReference type="Proteomes" id="UP000016487">
    <property type="component" value="Unassembled WGS sequence"/>
</dbReference>
<accession>A0AAD4FQL7</accession>
<protein>
    <recommendedName>
        <fullName evidence="4">Sel1 repeat family protein</fullName>
    </recommendedName>
</protein>
<dbReference type="AlphaFoldDB" id="A0AAD4FQL7"/>
<proteinExistence type="predicted"/>
<dbReference type="Gene3D" id="1.25.40.10">
    <property type="entry name" value="Tetratricopeptide repeat domain"/>
    <property type="match status" value="1"/>
</dbReference>
<gene>
    <name evidence="2" type="ORF">PCIT_a4439</name>
</gene>
<comment type="caution">
    <text evidence="2">The sequence shown here is derived from an EMBL/GenBank/DDBJ whole genome shotgun (WGS) entry which is preliminary data.</text>
</comment>
<dbReference type="EMBL" id="AHBZ03000025">
    <property type="protein sequence ID" value="KAF7767536.1"/>
    <property type="molecule type" value="Genomic_DNA"/>
</dbReference>
<dbReference type="InterPro" id="IPR006597">
    <property type="entry name" value="Sel1-like"/>
</dbReference>
<name>A0AAD4FQL7_9GAMM</name>
<dbReference type="SMART" id="SM00671">
    <property type="entry name" value="SEL1"/>
    <property type="match status" value="1"/>
</dbReference>
<keyword evidence="1" id="KW-0472">Membrane</keyword>
<dbReference type="InterPro" id="IPR052748">
    <property type="entry name" value="ISR_Activator"/>
</dbReference>
<keyword evidence="1" id="KW-1133">Transmembrane helix</keyword>
<dbReference type="RefSeq" id="WP_010366956.1">
    <property type="nucleotide sequence ID" value="NZ_AHBZ03000025.1"/>
</dbReference>
<dbReference type="PANTHER" id="PTHR45011:SF1">
    <property type="entry name" value="DAP3-BINDING CELL DEATH ENHANCER 1"/>
    <property type="match status" value="1"/>
</dbReference>
<dbReference type="SUPFAM" id="SSF81901">
    <property type="entry name" value="HCP-like"/>
    <property type="match status" value="1"/>
</dbReference>
<evidence type="ECO:0000313" key="2">
    <source>
        <dbReference type="EMBL" id="KAF7767536.1"/>
    </source>
</evidence>
<evidence type="ECO:0008006" key="4">
    <source>
        <dbReference type="Google" id="ProtNLM"/>
    </source>
</evidence>
<feature type="transmembrane region" description="Helical" evidence="1">
    <location>
        <begin position="29"/>
        <end position="46"/>
    </location>
</feature>
<evidence type="ECO:0000256" key="1">
    <source>
        <dbReference type="SAM" id="Phobius"/>
    </source>
</evidence>
<dbReference type="PANTHER" id="PTHR45011">
    <property type="entry name" value="DAP3-BINDING CELL DEATH ENHANCER 1"/>
    <property type="match status" value="1"/>
</dbReference>
<organism evidence="2 3">
    <name type="scientific">Pseudoalteromonas citrea</name>
    <dbReference type="NCBI Taxonomy" id="43655"/>
    <lineage>
        <taxon>Bacteria</taxon>
        <taxon>Pseudomonadati</taxon>
        <taxon>Pseudomonadota</taxon>
        <taxon>Gammaproteobacteria</taxon>
        <taxon>Alteromonadales</taxon>
        <taxon>Pseudoalteromonadaceae</taxon>
        <taxon>Pseudoalteromonas</taxon>
    </lineage>
</organism>
<keyword evidence="1" id="KW-0812">Transmembrane</keyword>
<evidence type="ECO:0000313" key="3">
    <source>
        <dbReference type="Proteomes" id="UP000016487"/>
    </source>
</evidence>